<evidence type="ECO:0008006" key="4">
    <source>
        <dbReference type="Google" id="ProtNLM"/>
    </source>
</evidence>
<dbReference type="InterPro" id="IPR009571">
    <property type="entry name" value="SUR7/Rim9-like_fungi"/>
</dbReference>
<dbReference type="EMBL" id="BQFW01000008">
    <property type="protein sequence ID" value="GJJ73681.1"/>
    <property type="molecule type" value="Genomic_DNA"/>
</dbReference>
<keyword evidence="1" id="KW-0472">Membrane</keyword>
<dbReference type="Pfam" id="PF06687">
    <property type="entry name" value="SUR7"/>
    <property type="match status" value="1"/>
</dbReference>
<dbReference type="Gene3D" id="1.20.140.150">
    <property type="match status" value="1"/>
</dbReference>
<feature type="transmembrane region" description="Helical" evidence="1">
    <location>
        <begin position="147"/>
        <end position="170"/>
    </location>
</feature>
<feature type="transmembrane region" description="Helical" evidence="1">
    <location>
        <begin position="114"/>
        <end position="135"/>
    </location>
</feature>
<dbReference type="PANTHER" id="PTHR28013:SF4">
    <property type="entry name" value="MARVEL DOMAIN-CONTAINING PROTEIN"/>
    <property type="match status" value="1"/>
</dbReference>
<accession>A0A9P3HBS5</accession>
<dbReference type="PANTHER" id="PTHR28013">
    <property type="entry name" value="PROTEIN DCV1-RELATED"/>
    <property type="match status" value="1"/>
</dbReference>
<dbReference type="Proteomes" id="UP000827284">
    <property type="component" value="Unassembled WGS sequence"/>
</dbReference>
<gene>
    <name evidence="2" type="ORF">EMPS_06039</name>
</gene>
<comment type="caution">
    <text evidence="2">The sequence shown here is derived from an EMBL/GenBank/DDBJ whole genome shotgun (WGS) entry which is preliminary data.</text>
</comment>
<keyword evidence="1" id="KW-0812">Transmembrane</keyword>
<dbReference type="InterPro" id="IPR051380">
    <property type="entry name" value="pH-response_reg_palI/RIM9"/>
</dbReference>
<evidence type="ECO:0000256" key="1">
    <source>
        <dbReference type="SAM" id="Phobius"/>
    </source>
</evidence>
<evidence type="ECO:0000313" key="2">
    <source>
        <dbReference type="EMBL" id="GJJ73681.1"/>
    </source>
</evidence>
<evidence type="ECO:0000313" key="3">
    <source>
        <dbReference type="Proteomes" id="UP000827284"/>
    </source>
</evidence>
<reference evidence="2" key="2">
    <citation type="journal article" date="2022" name="Microbiol. Resour. Announc.">
        <title>Whole-Genome Sequence of Entomortierella parvispora E1425, a Mucoromycotan Fungus Associated with Burkholderiaceae-Related Endosymbiotic Bacteria.</title>
        <authorList>
            <person name="Herlambang A."/>
            <person name="Guo Y."/>
            <person name="Takashima Y."/>
            <person name="Narisawa K."/>
            <person name="Ohta H."/>
            <person name="Nishizawa T."/>
        </authorList>
    </citation>
    <scope>NUCLEOTIDE SEQUENCE</scope>
    <source>
        <strain evidence="2">E1425</strain>
    </source>
</reference>
<sequence length="237" mass="26260">MFIPIVSFLVNLAAALLLFLVTVGDLAIARFFTSFYFLKVAYTGGNGPQGGWLDVTYDFLTFGLWNFCEGSNNVVNACSRGQVGYTLNPIPSIHRVDEEYVSNAIRTFNKVTVLYIPATCIAFLAFLLSFVALFPRFRKRWMHGLSAILSLLVTLCSVLLLIVVFTVNGTRKVQYERHLDPEVSVKFGPGMWITLVLVPLTVFGSLFGAFAVCCPGRLERQPRDGPASKEEMAEPLA</sequence>
<name>A0A9P3HBS5_9FUNG</name>
<reference evidence="2" key="1">
    <citation type="submission" date="2021-11" db="EMBL/GenBank/DDBJ databases">
        <authorList>
            <person name="Herlambang A."/>
            <person name="Guo Y."/>
            <person name="Takashima Y."/>
            <person name="Nishizawa T."/>
        </authorList>
    </citation>
    <scope>NUCLEOTIDE SEQUENCE</scope>
    <source>
        <strain evidence="2">E1425</strain>
    </source>
</reference>
<keyword evidence="1" id="KW-1133">Transmembrane helix</keyword>
<dbReference type="AlphaFoldDB" id="A0A9P3HBS5"/>
<feature type="transmembrane region" description="Helical" evidence="1">
    <location>
        <begin position="190"/>
        <end position="213"/>
    </location>
</feature>
<dbReference type="GO" id="GO:0005886">
    <property type="term" value="C:plasma membrane"/>
    <property type="evidence" value="ECO:0007669"/>
    <property type="project" value="InterPro"/>
</dbReference>
<dbReference type="GO" id="GO:0032153">
    <property type="term" value="C:cell division site"/>
    <property type="evidence" value="ECO:0007669"/>
    <property type="project" value="TreeGrafter"/>
</dbReference>
<dbReference type="GO" id="GO:0035838">
    <property type="term" value="C:growing cell tip"/>
    <property type="evidence" value="ECO:0007669"/>
    <property type="project" value="TreeGrafter"/>
</dbReference>
<dbReference type="OrthoDB" id="2327445at2759"/>
<protein>
    <recommendedName>
        <fullName evidence="4">SUR7/PalI family-domain-containing protein</fullName>
    </recommendedName>
</protein>
<organism evidence="2 3">
    <name type="scientific">Entomortierella parvispora</name>
    <dbReference type="NCBI Taxonomy" id="205924"/>
    <lineage>
        <taxon>Eukaryota</taxon>
        <taxon>Fungi</taxon>
        <taxon>Fungi incertae sedis</taxon>
        <taxon>Mucoromycota</taxon>
        <taxon>Mortierellomycotina</taxon>
        <taxon>Mortierellomycetes</taxon>
        <taxon>Mortierellales</taxon>
        <taxon>Mortierellaceae</taxon>
        <taxon>Entomortierella</taxon>
    </lineage>
</organism>
<keyword evidence="3" id="KW-1185">Reference proteome</keyword>
<proteinExistence type="predicted"/>